<dbReference type="InterPro" id="IPR023828">
    <property type="entry name" value="Peptidase_S8_Ser-AS"/>
</dbReference>
<evidence type="ECO:0000256" key="6">
    <source>
        <dbReference type="SAM" id="SignalP"/>
    </source>
</evidence>
<keyword evidence="6" id="KW-0732">Signal</keyword>
<name>A0AAW8JK32_9GAMM</name>
<dbReference type="GO" id="GO:0004252">
    <property type="term" value="F:serine-type endopeptidase activity"/>
    <property type="evidence" value="ECO:0007669"/>
    <property type="project" value="UniProtKB-UniRule"/>
</dbReference>
<evidence type="ECO:0000256" key="4">
    <source>
        <dbReference type="ARBA" id="ARBA00022825"/>
    </source>
</evidence>
<feature type="active site" description="Charge relay system" evidence="5">
    <location>
        <position position="382"/>
    </location>
</feature>
<feature type="domain" description="Peptidase S8/S53" evidence="7">
    <location>
        <begin position="160"/>
        <end position="412"/>
    </location>
</feature>
<feature type="signal peptide" evidence="6">
    <location>
        <begin position="1"/>
        <end position="21"/>
    </location>
</feature>
<evidence type="ECO:0000259" key="7">
    <source>
        <dbReference type="Pfam" id="PF00082"/>
    </source>
</evidence>
<evidence type="ECO:0000256" key="3">
    <source>
        <dbReference type="ARBA" id="ARBA00022801"/>
    </source>
</evidence>
<evidence type="ECO:0000256" key="2">
    <source>
        <dbReference type="ARBA" id="ARBA00022670"/>
    </source>
</evidence>
<protein>
    <submittedName>
        <fullName evidence="8">S8 family serine peptidase</fullName>
    </submittedName>
</protein>
<evidence type="ECO:0000256" key="5">
    <source>
        <dbReference type="PROSITE-ProRule" id="PRU01240"/>
    </source>
</evidence>
<dbReference type="PANTHER" id="PTHR43806">
    <property type="entry name" value="PEPTIDASE S8"/>
    <property type="match status" value="1"/>
</dbReference>
<gene>
    <name evidence="8" type="ORF">RFH51_15605</name>
</gene>
<keyword evidence="2 5" id="KW-0645">Protease</keyword>
<dbReference type="InterPro" id="IPR015500">
    <property type="entry name" value="Peptidase_S8_subtilisin-rel"/>
</dbReference>
<dbReference type="SUPFAM" id="SSF52743">
    <property type="entry name" value="Subtilisin-like"/>
    <property type="match status" value="1"/>
</dbReference>
<keyword evidence="4 5" id="KW-0720">Serine protease</keyword>
<dbReference type="Gene3D" id="3.40.50.200">
    <property type="entry name" value="Peptidase S8/S53 domain"/>
    <property type="match status" value="1"/>
</dbReference>
<dbReference type="InterPro" id="IPR036852">
    <property type="entry name" value="Peptidase_S8/S53_dom_sf"/>
</dbReference>
<feature type="active site" description="Charge relay system" evidence="5">
    <location>
        <position position="169"/>
    </location>
</feature>
<dbReference type="Pfam" id="PF00082">
    <property type="entry name" value="Peptidase_S8"/>
    <property type="match status" value="1"/>
</dbReference>
<dbReference type="PROSITE" id="PS51892">
    <property type="entry name" value="SUBTILASE"/>
    <property type="match status" value="1"/>
</dbReference>
<dbReference type="AlphaFoldDB" id="A0AAW8JK32"/>
<dbReference type="GO" id="GO:0006508">
    <property type="term" value="P:proteolysis"/>
    <property type="evidence" value="ECO:0007669"/>
    <property type="project" value="UniProtKB-KW"/>
</dbReference>
<dbReference type="PANTHER" id="PTHR43806:SF11">
    <property type="entry name" value="CEREVISIN-RELATED"/>
    <property type="match status" value="1"/>
</dbReference>
<dbReference type="EMBL" id="JAVIDA010000028">
    <property type="protein sequence ID" value="MDQ9072884.1"/>
    <property type="molecule type" value="Genomic_DNA"/>
</dbReference>
<comment type="caution">
    <text evidence="8">The sequence shown here is derived from an EMBL/GenBank/DDBJ whole genome shotgun (WGS) entry which is preliminary data.</text>
</comment>
<sequence length="444" mass="47136">MNKNIFIPLILGSCVITTVSAANITPAAAEKRLNTAAVDKVNKARINLKSLVQNDSNDLIVEYNIDTGPSTTSAEKRSAIASDKQTIRRNHLQSKGITILRDYNSLPITTYRINDREALVELLNDPNIKAVYPNRINKAFATDNLNLINQPQTAAKKFTGEGTSVVIADTGVDYQHSDFGNCTAVNTPASTCRVIQAFDTATDDHQLDDNGHGTNVAGIVAQVAPKTKIIGIDVFSSSGGAYDSDILAAINWTSNNAKTYNIKAINLSLGVSDEYSDECTQSSYSTAFQNLRNNNVVPVVASGNDQFTNGVAYPACSKGAVRVGAVYAGNYSGLTWGSFKQCTDRAPAPDQVTCFSNSGKLLTLLAPGALITAGGTTQGGTSQATPHVAGAIAILRANNVVPAETIDQTIQRLQTTGKPIRDPRNGIVTSRIDLLAATNSLNIK</sequence>
<evidence type="ECO:0000313" key="8">
    <source>
        <dbReference type="EMBL" id="MDQ9072884.1"/>
    </source>
</evidence>
<feature type="active site" description="Charge relay system" evidence="5">
    <location>
        <position position="212"/>
    </location>
</feature>
<dbReference type="RefSeq" id="WP_308957074.1">
    <property type="nucleotide sequence ID" value="NZ_JAVICY010000031.1"/>
</dbReference>
<comment type="similarity">
    <text evidence="1 5">Belongs to the peptidase S8 family.</text>
</comment>
<dbReference type="PROSITE" id="PS00138">
    <property type="entry name" value="SUBTILASE_SER"/>
    <property type="match status" value="1"/>
</dbReference>
<evidence type="ECO:0000256" key="1">
    <source>
        <dbReference type="ARBA" id="ARBA00011073"/>
    </source>
</evidence>
<reference evidence="8" key="1">
    <citation type="submission" date="2023-08" db="EMBL/GenBank/DDBJ databases">
        <title>Emergence of clinically-relevant ST2 carbapenem-resistant Acinetobacter baumannii strains in hospital sewages in Zhejiang, East of China.</title>
        <authorList>
            <person name="Kaichao C."/>
            <person name="Zhang R."/>
        </authorList>
    </citation>
    <scope>NUCLEOTIDE SEQUENCE</scope>
    <source>
        <strain evidence="8">M-SY-60</strain>
    </source>
</reference>
<proteinExistence type="inferred from homology"/>
<dbReference type="InterPro" id="IPR050131">
    <property type="entry name" value="Peptidase_S8_subtilisin-like"/>
</dbReference>
<organism evidence="8 9">
    <name type="scientific">Acinetobacter gerneri</name>
    <dbReference type="NCBI Taxonomy" id="202952"/>
    <lineage>
        <taxon>Bacteria</taxon>
        <taxon>Pseudomonadati</taxon>
        <taxon>Pseudomonadota</taxon>
        <taxon>Gammaproteobacteria</taxon>
        <taxon>Moraxellales</taxon>
        <taxon>Moraxellaceae</taxon>
        <taxon>Acinetobacter</taxon>
    </lineage>
</organism>
<evidence type="ECO:0000313" key="9">
    <source>
        <dbReference type="Proteomes" id="UP001243195"/>
    </source>
</evidence>
<dbReference type="PRINTS" id="PR00723">
    <property type="entry name" value="SUBTILISIN"/>
</dbReference>
<dbReference type="InterPro" id="IPR000209">
    <property type="entry name" value="Peptidase_S8/S53_dom"/>
</dbReference>
<keyword evidence="3 5" id="KW-0378">Hydrolase</keyword>
<dbReference type="Proteomes" id="UP001243195">
    <property type="component" value="Unassembled WGS sequence"/>
</dbReference>
<accession>A0AAW8JK32</accession>
<feature type="chain" id="PRO_5043936642" evidence="6">
    <location>
        <begin position="22"/>
        <end position="444"/>
    </location>
</feature>